<evidence type="ECO:0000256" key="5">
    <source>
        <dbReference type="ARBA" id="ARBA00022692"/>
    </source>
</evidence>
<evidence type="ECO:0000313" key="11">
    <source>
        <dbReference type="Proteomes" id="UP000275356"/>
    </source>
</evidence>
<evidence type="ECO:0000256" key="7">
    <source>
        <dbReference type="ARBA" id="ARBA00023136"/>
    </source>
</evidence>
<feature type="compositionally biased region" description="Low complexity" evidence="8">
    <location>
        <begin position="603"/>
        <end position="617"/>
    </location>
</feature>
<dbReference type="GO" id="GO:0022857">
    <property type="term" value="F:transmembrane transporter activity"/>
    <property type="evidence" value="ECO:0007669"/>
    <property type="project" value="InterPro"/>
</dbReference>
<dbReference type="GO" id="GO:0005886">
    <property type="term" value="C:plasma membrane"/>
    <property type="evidence" value="ECO:0007669"/>
    <property type="project" value="UniProtKB-SubCell"/>
</dbReference>
<keyword evidence="5 9" id="KW-0812">Transmembrane</keyword>
<comment type="caution">
    <text evidence="10">The sequence shown here is derived from an EMBL/GenBank/DDBJ whole genome shotgun (WGS) entry which is preliminary data.</text>
</comment>
<evidence type="ECO:0000256" key="6">
    <source>
        <dbReference type="ARBA" id="ARBA00022989"/>
    </source>
</evidence>
<dbReference type="RefSeq" id="WP_123738244.1">
    <property type="nucleotide sequence ID" value="NZ_RKHQ01000001.1"/>
</dbReference>
<gene>
    <name evidence="10" type="ORF">EDD28_0580</name>
</gene>
<evidence type="ECO:0000256" key="4">
    <source>
        <dbReference type="ARBA" id="ARBA00022475"/>
    </source>
</evidence>
<evidence type="ECO:0000256" key="3">
    <source>
        <dbReference type="ARBA" id="ARBA00022448"/>
    </source>
</evidence>
<feature type="transmembrane region" description="Helical" evidence="9">
    <location>
        <begin position="274"/>
        <end position="294"/>
    </location>
</feature>
<evidence type="ECO:0000313" key="10">
    <source>
        <dbReference type="EMBL" id="ROR96006.1"/>
    </source>
</evidence>
<dbReference type="Proteomes" id="UP000275356">
    <property type="component" value="Unassembled WGS sequence"/>
</dbReference>
<feature type="transmembrane region" description="Helical" evidence="9">
    <location>
        <begin position="362"/>
        <end position="385"/>
    </location>
</feature>
<evidence type="ECO:0000256" key="8">
    <source>
        <dbReference type="SAM" id="MobiDB-lite"/>
    </source>
</evidence>
<reference evidence="10 11" key="1">
    <citation type="submission" date="2018-11" db="EMBL/GenBank/DDBJ databases">
        <title>Sequencing the genomes of 1000 actinobacteria strains.</title>
        <authorList>
            <person name="Klenk H.-P."/>
        </authorList>
    </citation>
    <scope>NUCLEOTIDE SEQUENCE [LARGE SCALE GENOMIC DNA]</scope>
    <source>
        <strain evidence="10 11">DSM 13521</strain>
    </source>
</reference>
<feature type="transmembrane region" description="Helical" evidence="9">
    <location>
        <begin position="460"/>
        <end position="479"/>
    </location>
</feature>
<accession>A0A3N2D889</accession>
<evidence type="ECO:0000256" key="1">
    <source>
        <dbReference type="ARBA" id="ARBA00004651"/>
    </source>
</evidence>
<dbReference type="NCBIfam" id="TIGR00842">
    <property type="entry name" value="bcct"/>
    <property type="match status" value="1"/>
</dbReference>
<keyword evidence="4" id="KW-1003">Cell membrane</keyword>
<evidence type="ECO:0000256" key="9">
    <source>
        <dbReference type="SAM" id="Phobius"/>
    </source>
</evidence>
<name>A0A3N2D889_9MICO</name>
<dbReference type="InterPro" id="IPR018093">
    <property type="entry name" value="BCCT_CS"/>
</dbReference>
<protein>
    <submittedName>
        <fullName evidence="10">Choline/glycine/proline betaine transport protein</fullName>
    </submittedName>
</protein>
<feature type="transmembrane region" description="Helical" evidence="9">
    <location>
        <begin position="202"/>
        <end position="221"/>
    </location>
</feature>
<feature type="transmembrane region" description="Helical" evidence="9">
    <location>
        <begin position="103"/>
        <end position="123"/>
    </location>
</feature>
<keyword evidence="3" id="KW-0813">Transport</keyword>
<feature type="transmembrane region" description="Helical" evidence="9">
    <location>
        <begin position="158"/>
        <end position="175"/>
    </location>
</feature>
<dbReference type="AlphaFoldDB" id="A0A3N2D889"/>
<keyword evidence="7 9" id="KW-0472">Membrane</keyword>
<sequence>MSTPVPTPPRPSAAERRSEASAGTVLRVSVALILAFLAVTLLLPEQTERALTWLERNVIGSFGWFYTLLVVALVVFCLILAFGPSGRIRLGRDDEPPEFSLGAWFSMVFACGMGIGLVFWGPAEPLSHFVHPRPGTTGTGPELAQAAMVQTFLHWGPQAWAIYAAVGLAIAYTLHRRRRPLSFRWALEPVLGSRVKGGLGDAIDIVTVLGTVFGVATTLGFGALQITAGLDHTGLAPATPIVQVVVVVAVTILATISVVSGVDRGIRILSNLNMVLAGVLLLVVVALGPTLFLLRETIESIGAFLQGYVGLSFDLLAYDGDAGAEWKQSWTVFYWGWWISWAPFVGLFIARISRGRTIRQFVLGTMLAPTLVTFVWFGVFGGAAIHRQLFGPGDLTDANGDVPVDFVMFDLLDGLGAGRIGIAAMLLLIAVFFVTSADSGALVVGMLSSGRTEPSIPMRILWTAALGAVGIVLLLRGGLDTMRTATILIALPFSVVLIGMMVALAKSLSRENARLQVRDRLADRDEVAAHVVEAVANDPELRDSLVLAITEPAPPITPWRRPPARDLGRRVIRALEMPILRPPRGSDDGEPRPGTAADPGTSTAGVGTDAAGRGTDAAGRDADAGTDGRAP</sequence>
<feature type="region of interest" description="Disordered" evidence="8">
    <location>
        <begin position="578"/>
        <end position="631"/>
    </location>
</feature>
<keyword evidence="6 9" id="KW-1133">Transmembrane helix</keyword>
<dbReference type="EMBL" id="RKHQ01000001">
    <property type="protein sequence ID" value="ROR96006.1"/>
    <property type="molecule type" value="Genomic_DNA"/>
</dbReference>
<proteinExistence type="inferred from homology"/>
<feature type="transmembrane region" description="Helical" evidence="9">
    <location>
        <begin position="63"/>
        <end position="82"/>
    </location>
</feature>
<comment type="subcellular location">
    <subcellularLocation>
        <location evidence="1">Cell membrane</location>
        <topology evidence="1">Multi-pass membrane protein</topology>
    </subcellularLocation>
</comment>
<organism evidence="10 11">
    <name type="scientific">Salana multivorans</name>
    <dbReference type="NCBI Taxonomy" id="120377"/>
    <lineage>
        <taxon>Bacteria</taxon>
        <taxon>Bacillati</taxon>
        <taxon>Actinomycetota</taxon>
        <taxon>Actinomycetes</taxon>
        <taxon>Micrococcales</taxon>
        <taxon>Beutenbergiaceae</taxon>
        <taxon>Salana</taxon>
    </lineage>
</organism>
<dbReference type="InterPro" id="IPR000060">
    <property type="entry name" value="BCCT_transptr"/>
</dbReference>
<feature type="transmembrane region" description="Helical" evidence="9">
    <location>
        <begin position="420"/>
        <end position="448"/>
    </location>
</feature>
<feature type="transmembrane region" description="Helical" evidence="9">
    <location>
        <begin position="485"/>
        <end position="505"/>
    </location>
</feature>
<feature type="transmembrane region" description="Helical" evidence="9">
    <location>
        <begin position="332"/>
        <end position="350"/>
    </location>
</feature>
<dbReference type="Pfam" id="PF02028">
    <property type="entry name" value="BCCT"/>
    <property type="match status" value="1"/>
</dbReference>
<dbReference type="OrthoDB" id="9775735at2"/>
<keyword evidence="11" id="KW-1185">Reference proteome</keyword>
<feature type="transmembrane region" description="Helical" evidence="9">
    <location>
        <begin position="25"/>
        <end position="43"/>
    </location>
</feature>
<comment type="similarity">
    <text evidence="2">Belongs to the BCCT transporter (TC 2.A.15) family.</text>
</comment>
<evidence type="ECO:0000256" key="2">
    <source>
        <dbReference type="ARBA" id="ARBA00005658"/>
    </source>
</evidence>
<dbReference type="PROSITE" id="PS01303">
    <property type="entry name" value="BCCT"/>
    <property type="match status" value="1"/>
</dbReference>
<feature type="transmembrane region" description="Helical" evidence="9">
    <location>
        <begin position="241"/>
        <end position="262"/>
    </location>
</feature>
<dbReference type="PANTHER" id="PTHR30047:SF7">
    <property type="entry name" value="HIGH-AFFINITY CHOLINE TRANSPORT PROTEIN"/>
    <property type="match status" value="1"/>
</dbReference>
<dbReference type="PANTHER" id="PTHR30047">
    <property type="entry name" value="HIGH-AFFINITY CHOLINE TRANSPORT PROTEIN-RELATED"/>
    <property type="match status" value="1"/>
</dbReference>